<evidence type="ECO:0000313" key="2">
    <source>
        <dbReference type="EMBL" id="KJV53803.1"/>
    </source>
</evidence>
<dbReference type="PATRIC" id="fig|1359184.3.peg.1883"/>
<accession>A0A0F3MDE5</accession>
<name>A0A0F3MDE5_ORITS</name>
<proteinExistence type="predicted"/>
<protein>
    <submittedName>
        <fullName evidence="2">Uncharacterized protein</fullName>
    </submittedName>
</protein>
<evidence type="ECO:0000313" key="3">
    <source>
        <dbReference type="Proteomes" id="UP000033769"/>
    </source>
</evidence>
<keyword evidence="1" id="KW-0812">Transmembrane</keyword>
<dbReference type="PANTHER" id="PTHR37946">
    <property type="entry name" value="SLL1969 PROTEIN"/>
    <property type="match status" value="1"/>
</dbReference>
<keyword evidence="1" id="KW-0472">Membrane</keyword>
<keyword evidence="1" id="KW-1133">Transmembrane helix</keyword>
<organism evidence="2 3">
    <name type="scientific">Orientia tsutsugamushi str. Gilliam</name>
    <dbReference type="NCBI Taxonomy" id="1359184"/>
    <lineage>
        <taxon>Bacteria</taxon>
        <taxon>Pseudomonadati</taxon>
        <taxon>Pseudomonadota</taxon>
        <taxon>Alphaproteobacteria</taxon>
        <taxon>Rickettsiales</taxon>
        <taxon>Rickettsiaceae</taxon>
        <taxon>Rickettsieae</taxon>
        <taxon>Orientia</taxon>
    </lineage>
</organism>
<dbReference type="EMBL" id="LANO01000004">
    <property type="protein sequence ID" value="KJV53803.1"/>
    <property type="molecule type" value="Genomic_DNA"/>
</dbReference>
<dbReference type="InterPro" id="IPR029058">
    <property type="entry name" value="AB_hydrolase_fold"/>
</dbReference>
<feature type="transmembrane region" description="Helical" evidence="1">
    <location>
        <begin position="12"/>
        <end position="31"/>
    </location>
</feature>
<reference evidence="2 3" key="1">
    <citation type="submission" date="2015-02" db="EMBL/GenBank/DDBJ databases">
        <title>Genome Sequencing of Rickettsiales.</title>
        <authorList>
            <person name="Daugherty S.C."/>
            <person name="Su Q."/>
            <person name="Abolude K."/>
            <person name="Beier-Sexton M."/>
            <person name="Carlyon J.A."/>
            <person name="Carter R."/>
            <person name="Day N.P."/>
            <person name="Dumler S.J."/>
            <person name="Dyachenko V."/>
            <person name="Godinez A."/>
            <person name="Kurtti T.J."/>
            <person name="Lichay M."/>
            <person name="Mullins K.E."/>
            <person name="Ott S."/>
            <person name="Pappas-Brown V."/>
            <person name="Paris D.H."/>
            <person name="Patel P."/>
            <person name="Richards A.L."/>
            <person name="Sadzewicz L."/>
            <person name="Sears K."/>
            <person name="Seidman D."/>
            <person name="Sengamalay N."/>
            <person name="Stenos J."/>
            <person name="Tallon L.J."/>
            <person name="Vincent G."/>
            <person name="Fraser C.M."/>
            <person name="Munderloh U."/>
            <person name="Dunning-Hotopp J.C."/>
        </authorList>
    </citation>
    <scope>NUCLEOTIDE SEQUENCE [LARGE SCALE GENOMIC DNA]</scope>
    <source>
        <strain evidence="2 3">Gilliam</strain>
    </source>
</reference>
<evidence type="ECO:0000256" key="1">
    <source>
        <dbReference type="SAM" id="Phobius"/>
    </source>
</evidence>
<comment type="caution">
    <text evidence="2">The sequence shown here is derived from an EMBL/GenBank/DDBJ whole genome shotgun (WGS) entry which is preliminary data.</text>
</comment>
<gene>
    <name evidence="2" type="ORF">OTSGILL_0508</name>
</gene>
<dbReference type="Gene3D" id="3.40.50.1820">
    <property type="entry name" value="alpha/beta hydrolase"/>
    <property type="match status" value="1"/>
</dbReference>
<sequence>MINYSQPSTAKYTSISFVGVSMGGLVIRAYLHKYKIPNLGKVVLIGTPNKGSEVADYLKNNKLYKNLPVLLVNN</sequence>
<dbReference type="AlphaFoldDB" id="A0A0F3MDE5"/>
<dbReference type="PANTHER" id="PTHR37946:SF1">
    <property type="entry name" value="SLL1969 PROTEIN"/>
    <property type="match status" value="1"/>
</dbReference>
<dbReference type="SUPFAM" id="SSF53474">
    <property type="entry name" value="alpha/beta-Hydrolases"/>
    <property type="match status" value="1"/>
</dbReference>
<dbReference type="Proteomes" id="UP000033769">
    <property type="component" value="Unassembled WGS sequence"/>
</dbReference>